<gene>
    <name evidence="1" type="ORF">ACJIZ3_019025</name>
</gene>
<reference evidence="1 2" key="1">
    <citation type="submission" date="2024-12" db="EMBL/GenBank/DDBJ databases">
        <title>The unique morphological basis and parallel evolutionary history of personate flowers in Penstemon.</title>
        <authorList>
            <person name="Depatie T.H."/>
            <person name="Wessinger C.A."/>
        </authorList>
    </citation>
    <scope>NUCLEOTIDE SEQUENCE [LARGE SCALE GENOMIC DNA]</scope>
    <source>
        <strain evidence="1">WTNN_2</strain>
        <tissue evidence="1">Leaf</tissue>
    </source>
</reference>
<dbReference type="AlphaFoldDB" id="A0ABD3T1G7"/>
<proteinExistence type="predicted"/>
<dbReference type="Proteomes" id="UP001634393">
    <property type="component" value="Unassembled WGS sequence"/>
</dbReference>
<accession>A0ABD3T1G7</accession>
<sequence>MITAAALLTTNPSPITLQNITFRHQLLQPLSRRRTPGENDSWLSRIRAQIMPLSSDIIAKSATT</sequence>
<evidence type="ECO:0000313" key="2">
    <source>
        <dbReference type="Proteomes" id="UP001634393"/>
    </source>
</evidence>
<keyword evidence="2" id="KW-1185">Reference proteome</keyword>
<organism evidence="1 2">
    <name type="scientific">Penstemon smallii</name>
    <dbReference type="NCBI Taxonomy" id="265156"/>
    <lineage>
        <taxon>Eukaryota</taxon>
        <taxon>Viridiplantae</taxon>
        <taxon>Streptophyta</taxon>
        <taxon>Embryophyta</taxon>
        <taxon>Tracheophyta</taxon>
        <taxon>Spermatophyta</taxon>
        <taxon>Magnoliopsida</taxon>
        <taxon>eudicotyledons</taxon>
        <taxon>Gunneridae</taxon>
        <taxon>Pentapetalae</taxon>
        <taxon>asterids</taxon>
        <taxon>lamiids</taxon>
        <taxon>Lamiales</taxon>
        <taxon>Plantaginaceae</taxon>
        <taxon>Cheloneae</taxon>
        <taxon>Penstemon</taxon>
    </lineage>
</organism>
<evidence type="ECO:0000313" key="1">
    <source>
        <dbReference type="EMBL" id="KAL3830223.1"/>
    </source>
</evidence>
<protein>
    <submittedName>
        <fullName evidence="1">Uncharacterized protein</fullName>
    </submittedName>
</protein>
<dbReference type="EMBL" id="JBJXBP010000005">
    <property type="protein sequence ID" value="KAL3830223.1"/>
    <property type="molecule type" value="Genomic_DNA"/>
</dbReference>
<comment type="caution">
    <text evidence="1">The sequence shown here is derived from an EMBL/GenBank/DDBJ whole genome shotgun (WGS) entry which is preliminary data.</text>
</comment>
<name>A0ABD3T1G7_9LAMI</name>